<keyword evidence="2" id="KW-1185">Reference proteome</keyword>
<dbReference type="Proteomes" id="UP000287033">
    <property type="component" value="Unassembled WGS sequence"/>
</dbReference>
<dbReference type="EMBL" id="BEZZ01226710">
    <property type="protein sequence ID" value="GCC47755.1"/>
    <property type="molecule type" value="Genomic_DNA"/>
</dbReference>
<feature type="non-terminal residue" evidence="1">
    <location>
        <position position="202"/>
    </location>
</feature>
<dbReference type="OrthoDB" id="10618903at2759"/>
<comment type="caution">
    <text evidence="1">The sequence shown here is derived from an EMBL/GenBank/DDBJ whole genome shotgun (WGS) entry which is preliminary data.</text>
</comment>
<gene>
    <name evidence="1" type="ORF">chiPu_0032058</name>
</gene>
<dbReference type="AlphaFoldDB" id="A0A401TYQ5"/>
<evidence type="ECO:0000313" key="2">
    <source>
        <dbReference type="Proteomes" id="UP000287033"/>
    </source>
</evidence>
<protein>
    <submittedName>
        <fullName evidence="1">Uncharacterized protein</fullName>
    </submittedName>
</protein>
<reference evidence="1 2" key="1">
    <citation type="journal article" date="2018" name="Nat. Ecol. Evol.">
        <title>Shark genomes provide insights into elasmobranch evolution and the origin of vertebrates.</title>
        <authorList>
            <person name="Hara Y"/>
            <person name="Yamaguchi K"/>
            <person name="Onimaru K"/>
            <person name="Kadota M"/>
            <person name="Koyanagi M"/>
            <person name="Keeley SD"/>
            <person name="Tatsumi K"/>
            <person name="Tanaka K"/>
            <person name="Motone F"/>
            <person name="Kageyama Y"/>
            <person name="Nozu R"/>
            <person name="Adachi N"/>
            <person name="Nishimura O"/>
            <person name="Nakagawa R"/>
            <person name="Tanegashima C"/>
            <person name="Kiyatake I"/>
            <person name="Matsumoto R"/>
            <person name="Murakumo K"/>
            <person name="Nishida K"/>
            <person name="Terakita A"/>
            <person name="Kuratani S"/>
            <person name="Sato K"/>
            <person name="Hyodo S Kuraku.S."/>
        </authorList>
    </citation>
    <scope>NUCLEOTIDE SEQUENCE [LARGE SCALE GENOMIC DNA]</scope>
</reference>
<organism evidence="1 2">
    <name type="scientific">Chiloscyllium punctatum</name>
    <name type="common">Brownbanded bambooshark</name>
    <name type="synonym">Hemiscyllium punctatum</name>
    <dbReference type="NCBI Taxonomy" id="137246"/>
    <lineage>
        <taxon>Eukaryota</taxon>
        <taxon>Metazoa</taxon>
        <taxon>Chordata</taxon>
        <taxon>Craniata</taxon>
        <taxon>Vertebrata</taxon>
        <taxon>Chondrichthyes</taxon>
        <taxon>Elasmobranchii</taxon>
        <taxon>Galeomorphii</taxon>
        <taxon>Galeoidea</taxon>
        <taxon>Orectolobiformes</taxon>
        <taxon>Hemiscylliidae</taxon>
        <taxon>Chiloscyllium</taxon>
    </lineage>
</organism>
<accession>A0A401TYQ5</accession>
<proteinExistence type="predicted"/>
<sequence>RQIGAGIDEIRAHDEDEVAVDRPEGLVPGVDNEHAHHAHRHLHHLVRVRVVHERPARLDLEFVDEGLAGFDVRLVEAAHPVHAVRYDHAVPVHGGMLGQLVGDEDPDLVAFDRLDGRTGRLPVVSPQVGLHALSELAHDRFGDEMEFLPVPVHPPRQRPSVQRHDRPIVRTGRRMQRRLHYRLFHGGRFRNVGRLHPAAHCA</sequence>
<name>A0A401TYQ5_CHIPU</name>
<evidence type="ECO:0000313" key="1">
    <source>
        <dbReference type="EMBL" id="GCC47755.1"/>
    </source>
</evidence>
<feature type="non-terminal residue" evidence="1">
    <location>
        <position position="1"/>
    </location>
</feature>